<feature type="compositionally biased region" description="Basic and acidic residues" evidence="13">
    <location>
        <begin position="57"/>
        <end position="73"/>
    </location>
</feature>
<dbReference type="InterPro" id="IPR001841">
    <property type="entry name" value="Znf_RING"/>
</dbReference>
<evidence type="ECO:0000256" key="14">
    <source>
        <dbReference type="SAM" id="Phobius"/>
    </source>
</evidence>
<evidence type="ECO:0000256" key="1">
    <source>
        <dbReference type="ARBA" id="ARBA00000900"/>
    </source>
</evidence>
<keyword evidence="17" id="KW-1185">Reference proteome</keyword>
<feature type="transmembrane region" description="Helical" evidence="14">
    <location>
        <begin position="134"/>
        <end position="153"/>
    </location>
</feature>
<evidence type="ECO:0000256" key="8">
    <source>
        <dbReference type="ARBA" id="ARBA00022786"/>
    </source>
</evidence>
<dbReference type="EC" id="2.3.2.27" evidence="3"/>
<comment type="subcellular location">
    <subcellularLocation>
        <location evidence="2">Membrane</location>
        <topology evidence="2">Multi-pass membrane protein</topology>
    </subcellularLocation>
</comment>
<dbReference type="GO" id="GO:0006511">
    <property type="term" value="P:ubiquitin-dependent protein catabolic process"/>
    <property type="evidence" value="ECO:0007669"/>
    <property type="project" value="TreeGrafter"/>
</dbReference>
<feature type="compositionally biased region" description="Low complexity" evidence="13">
    <location>
        <begin position="312"/>
        <end position="325"/>
    </location>
</feature>
<feature type="compositionally biased region" description="Low complexity" evidence="13">
    <location>
        <begin position="33"/>
        <end position="46"/>
    </location>
</feature>
<evidence type="ECO:0000256" key="11">
    <source>
        <dbReference type="ARBA" id="ARBA00023136"/>
    </source>
</evidence>
<dbReference type="Pfam" id="PF13639">
    <property type="entry name" value="zf-RING_2"/>
    <property type="match status" value="1"/>
</dbReference>
<evidence type="ECO:0000256" key="12">
    <source>
        <dbReference type="PROSITE-ProRule" id="PRU00175"/>
    </source>
</evidence>
<reference evidence="16 17" key="1">
    <citation type="submission" date="2022-07" db="EMBL/GenBank/DDBJ databases">
        <title>Genome-wide signatures of adaptation to extreme environments.</title>
        <authorList>
            <person name="Cho C.H."/>
            <person name="Yoon H.S."/>
        </authorList>
    </citation>
    <scope>NUCLEOTIDE SEQUENCE [LARGE SCALE GENOMIC DNA]</scope>
    <source>
        <strain evidence="16 17">DBV 063 E5</strain>
    </source>
</reference>
<keyword evidence="10 14" id="KW-1133">Transmembrane helix</keyword>
<keyword evidence="6" id="KW-0479">Metal-binding</keyword>
<keyword evidence="9" id="KW-0862">Zinc</keyword>
<keyword evidence="11 14" id="KW-0472">Membrane</keyword>
<evidence type="ECO:0000256" key="9">
    <source>
        <dbReference type="ARBA" id="ARBA00022833"/>
    </source>
</evidence>
<keyword evidence="5 14" id="KW-0812">Transmembrane</keyword>
<evidence type="ECO:0000256" key="6">
    <source>
        <dbReference type="ARBA" id="ARBA00022723"/>
    </source>
</evidence>
<dbReference type="AlphaFoldDB" id="A0AAV9J222"/>
<feature type="region of interest" description="Disordered" evidence="13">
    <location>
        <begin position="293"/>
        <end position="325"/>
    </location>
</feature>
<dbReference type="GO" id="GO:0016567">
    <property type="term" value="P:protein ubiquitination"/>
    <property type="evidence" value="ECO:0007669"/>
    <property type="project" value="TreeGrafter"/>
</dbReference>
<dbReference type="PANTHER" id="PTHR45977">
    <property type="entry name" value="TARGET OF ERK KINASE MPK-1"/>
    <property type="match status" value="1"/>
</dbReference>
<evidence type="ECO:0000256" key="7">
    <source>
        <dbReference type="ARBA" id="ARBA00022771"/>
    </source>
</evidence>
<dbReference type="InterPro" id="IPR013083">
    <property type="entry name" value="Znf_RING/FYVE/PHD"/>
</dbReference>
<name>A0AAV9J222_CYACA</name>
<gene>
    <name evidence="16" type="ORF">CDCA_CDCA17G4394</name>
</gene>
<evidence type="ECO:0000313" key="16">
    <source>
        <dbReference type="EMBL" id="KAK4538369.1"/>
    </source>
</evidence>
<evidence type="ECO:0000256" key="2">
    <source>
        <dbReference type="ARBA" id="ARBA00004141"/>
    </source>
</evidence>
<sequence length="387" mass="42349">MEGGTVAARADGIDEGTADGCERNGAVREAQPSAAPSDSSARTSTTVRTGTARRRQRSVDHTGRRSADGRELPGEPGGRSEPNNSGGGGGGGGDEDGGRRDARVRFSGAHERRSSSPRLDDYGVLAEQVRKARVLVSSVFLLLAFLSMVPVFLERDVQVTALIGLVLFIAGIVVRLYVGYVQQQERRMLNGTSALPRRYRRTGSRTAALGSRRWGLPLDWRQRGLLPPHELRYLQIMQRLSMVDRDFTPQDYDILLELDAGNAHMQEFLRGAPQDAIDMLPCYSYREAQRVVSDKTPPAGSDEKPGSSTAIAAAADETSRSDTTTAAAAARRAEVDTTDVSCVVCLEWFCTEEKVRVLPCLHQFHRHCIDPWLRQQAQCPVCKANIV</sequence>
<accession>A0AAV9J222</accession>
<evidence type="ECO:0000256" key="10">
    <source>
        <dbReference type="ARBA" id="ARBA00022989"/>
    </source>
</evidence>
<dbReference type="SMART" id="SM00184">
    <property type="entry name" value="RING"/>
    <property type="match status" value="1"/>
</dbReference>
<dbReference type="PROSITE" id="PS50089">
    <property type="entry name" value="ZF_RING_2"/>
    <property type="match status" value="1"/>
</dbReference>
<feature type="domain" description="RING-type" evidence="15">
    <location>
        <begin position="342"/>
        <end position="383"/>
    </location>
</feature>
<dbReference type="GO" id="GO:0016020">
    <property type="term" value="C:membrane"/>
    <property type="evidence" value="ECO:0007669"/>
    <property type="project" value="UniProtKB-SubCell"/>
</dbReference>
<evidence type="ECO:0000256" key="4">
    <source>
        <dbReference type="ARBA" id="ARBA00022679"/>
    </source>
</evidence>
<dbReference type="PANTHER" id="PTHR45977:SF4">
    <property type="entry name" value="RING-TYPE DOMAIN-CONTAINING PROTEIN"/>
    <property type="match status" value="1"/>
</dbReference>
<dbReference type="EMBL" id="JANCYW010000017">
    <property type="protein sequence ID" value="KAK4538369.1"/>
    <property type="molecule type" value="Genomic_DNA"/>
</dbReference>
<evidence type="ECO:0000313" key="17">
    <source>
        <dbReference type="Proteomes" id="UP001301350"/>
    </source>
</evidence>
<evidence type="ECO:0000256" key="5">
    <source>
        <dbReference type="ARBA" id="ARBA00022692"/>
    </source>
</evidence>
<organism evidence="16 17">
    <name type="scientific">Cyanidium caldarium</name>
    <name type="common">Red alga</name>
    <dbReference type="NCBI Taxonomy" id="2771"/>
    <lineage>
        <taxon>Eukaryota</taxon>
        <taxon>Rhodophyta</taxon>
        <taxon>Bangiophyceae</taxon>
        <taxon>Cyanidiales</taxon>
        <taxon>Cyanidiaceae</taxon>
        <taxon>Cyanidium</taxon>
    </lineage>
</organism>
<keyword evidence="8" id="KW-0833">Ubl conjugation pathway</keyword>
<dbReference type="GO" id="GO:0008270">
    <property type="term" value="F:zinc ion binding"/>
    <property type="evidence" value="ECO:0007669"/>
    <property type="project" value="UniProtKB-KW"/>
</dbReference>
<evidence type="ECO:0000259" key="15">
    <source>
        <dbReference type="PROSITE" id="PS50089"/>
    </source>
</evidence>
<protein>
    <recommendedName>
        <fullName evidence="3">RING-type E3 ubiquitin transferase</fullName>
        <ecNumber evidence="3">2.3.2.27</ecNumber>
    </recommendedName>
</protein>
<dbReference type="CDD" id="cd16454">
    <property type="entry name" value="RING-H2_PA-TM-RING"/>
    <property type="match status" value="1"/>
</dbReference>
<dbReference type="Gene3D" id="3.30.40.10">
    <property type="entry name" value="Zinc/RING finger domain, C3HC4 (zinc finger)"/>
    <property type="match status" value="1"/>
</dbReference>
<comment type="catalytic activity">
    <reaction evidence="1">
        <text>S-ubiquitinyl-[E2 ubiquitin-conjugating enzyme]-L-cysteine + [acceptor protein]-L-lysine = [E2 ubiquitin-conjugating enzyme]-L-cysteine + N(6)-ubiquitinyl-[acceptor protein]-L-lysine.</text>
        <dbReference type="EC" id="2.3.2.27"/>
    </reaction>
</comment>
<feature type="region of interest" description="Disordered" evidence="13">
    <location>
        <begin position="1"/>
        <end position="101"/>
    </location>
</feature>
<feature type="transmembrane region" description="Helical" evidence="14">
    <location>
        <begin position="159"/>
        <end position="178"/>
    </location>
</feature>
<evidence type="ECO:0000256" key="3">
    <source>
        <dbReference type="ARBA" id="ARBA00012483"/>
    </source>
</evidence>
<evidence type="ECO:0000256" key="13">
    <source>
        <dbReference type="SAM" id="MobiDB-lite"/>
    </source>
</evidence>
<proteinExistence type="predicted"/>
<comment type="caution">
    <text evidence="16">The sequence shown here is derived from an EMBL/GenBank/DDBJ whole genome shotgun (WGS) entry which is preliminary data.</text>
</comment>
<dbReference type="SUPFAM" id="SSF57850">
    <property type="entry name" value="RING/U-box"/>
    <property type="match status" value="1"/>
</dbReference>
<dbReference type="Proteomes" id="UP001301350">
    <property type="component" value="Unassembled WGS sequence"/>
</dbReference>
<keyword evidence="4" id="KW-0808">Transferase</keyword>
<dbReference type="GO" id="GO:0061630">
    <property type="term" value="F:ubiquitin protein ligase activity"/>
    <property type="evidence" value="ECO:0007669"/>
    <property type="project" value="UniProtKB-EC"/>
</dbReference>
<keyword evidence="7 12" id="KW-0863">Zinc-finger</keyword>